<dbReference type="Pfam" id="PF14353">
    <property type="entry name" value="CpXC"/>
    <property type="match status" value="1"/>
</dbReference>
<reference evidence="2 3" key="1">
    <citation type="submission" date="2019-08" db="EMBL/GenBank/DDBJ databases">
        <title>In-depth cultivation of the pig gut microbiome towards novel bacterial diversity and tailored functional studies.</title>
        <authorList>
            <person name="Wylensek D."/>
            <person name="Hitch T.C.A."/>
            <person name="Clavel T."/>
        </authorList>
    </citation>
    <scope>NUCLEOTIDE SEQUENCE [LARGE SCALE GENOMIC DNA]</scope>
    <source>
        <strain evidence="2 3">Med78-601-WT-4W-RMD-3</strain>
    </source>
</reference>
<organism evidence="2 3">
    <name type="scientific">Anaerosalibacter bizertensis</name>
    <dbReference type="NCBI Taxonomy" id="932217"/>
    <lineage>
        <taxon>Bacteria</taxon>
        <taxon>Bacillati</taxon>
        <taxon>Bacillota</taxon>
        <taxon>Tissierellia</taxon>
        <taxon>Tissierellales</taxon>
        <taxon>Sporanaerobacteraceae</taxon>
        <taxon>Anaerosalibacter</taxon>
    </lineage>
</organism>
<sequence length="213" mass="25370">METTTKIIERICPNCNETFKIKVYDNLNITSNVEMKSKVLNGSIFDFKCPNCGILFRSIYSIVYKDMEKKYIIFLNMKNKNYDKKIKKTEELYPEYKIRIVSDMMDLIEKIYIFEVKLNDKIITYLGYKIYEDMTRKLLDMKSPIKISKVLFDSFNPSKNQVNFGALNNVKKRIFISATYTDYKTLQNSPKYIQCFKENPGEYEIDQNWAKRI</sequence>
<evidence type="ECO:0000259" key="1">
    <source>
        <dbReference type="Pfam" id="PF14353"/>
    </source>
</evidence>
<dbReference type="EMBL" id="VULR01000002">
    <property type="protein sequence ID" value="MSS42566.1"/>
    <property type="molecule type" value="Genomic_DNA"/>
</dbReference>
<dbReference type="RefSeq" id="WP_154482538.1">
    <property type="nucleotide sequence ID" value="NZ_JAHLOA010000018.1"/>
</dbReference>
<name>A0A844FF63_9FIRM</name>
<evidence type="ECO:0000313" key="2">
    <source>
        <dbReference type="EMBL" id="MSS42566.1"/>
    </source>
</evidence>
<dbReference type="Proteomes" id="UP000462760">
    <property type="component" value="Unassembled WGS sequence"/>
</dbReference>
<accession>A0A844FF63</accession>
<dbReference type="InterPro" id="IPR025682">
    <property type="entry name" value="CpXC_dom"/>
</dbReference>
<comment type="caution">
    <text evidence="2">The sequence shown here is derived from an EMBL/GenBank/DDBJ whole genome shotgun (WGS) entry which is preliminary data.</text>
</comment>
<dbReference type="OrthoDB" id="9784124at2"/>
<gene>
    <name evidence="2" type="ORF">FYJ27_02290</name>
</gene>
<feature type="domain" description="CpXC" evidence="1">
    <location>
        <begin position="12"/>
        <end position="124"/>
    </location>
</feature>
<proteinExistence type="predicted"/>
<evidence type="ECO:0000313" key="3">
    <source>
        <dbReference type="Proteomes" id="UP000462760"/>
    </source>
</evidence>
<protein>
    <recommendedName>
        <fullName evidence="1">CpXC domain-containing protein</fullName>
    </recommendedName>
</protein>
<dbReference type="AlphaFoldDB" id="A0A844FF63"/>